<dbReference type="FunFam" id="3.90.226.10:FF:000017">
    <property type="entry name" value="Propionyl-CoA carboxylase subunit beta 5"/>
    <property type="match status" value="1"/>
</dbReference>
<dbReference type="PANTHER" id="PTHR43842:SF2">
    <property type="entry name" value="PROPIONYL-COA CARBOXYLASE BETA CHAIN, MITOCHONDRIAL"/>
    <property type="match status" value="1"/>
</dbReference>
<dbReference type="EMBL" id="CP051217">
    <property type="protein sequence ID" value="QJB68287.1"/>
    <property type="molecule type" value="Genomic_DNA"/>
</dbReference>
<evidence type="ECO:0000256" key="2">
    <source>
        <dbReference type="ARBA" id="ARBA00074538"/>
    </source>
</evidence>
<gene>
    <name evidence="5" type="ORF">HF685_02360</name>
</gene>
<proteinExistence type="inferred from homology"/>
<evidence type="ECO:0000259" key="3">
    <source>
        <dbReference type="PROSITE" id="PS50980"/>
    </source>
</evidence>
<dbReference type="GO" id="GO:0015977">
    <property type="term" value="P:carbon fixation"/>
    <property type="evidence" value="ECO:0007669"/>
    <property type="project" value="UniProtKB-ARBA"/>
</dbReference>
<accession>A0A6H2DJH4</accession>
<dbReference type="Proteomes" id="UP000501600">
    <property type="component" value="Chromosome"/>
</dbReference>
<dbReference type="InterPro" id="IPR029045">
    <property type="entry name" value="ClpP/crotonase-like_dom_sf"/>
</dbReference>
<protein>
    <recommendedName>
        <fullName evidence="2">Propionyl-CoA carboxylase beta chain</fullName>
    </recommendedName>
</protein>
<reference evidence="5 6" key="1">
    <citation type="submission" date="2020-04" db="EMBL/GenBank/DDBJ databases">
        <title>Genome sequence for Sphingorhabdus sp. strain M1.</title>
        <authorList>
            <person name="Park S.-J."/>
        </authorList>
    </citation>
    <scope>NUCLEOTIDE SEQUENCE [LARGE SCALE GENOMIC DNA]</scope>
    <source>
        <strain evidence="5 6">JK6</strain>
    </source>
</reference>
<dbReference type="Pfam" id="PF01039">
    <property type="entry name" value="Carboxyl_trans"/>
    <property type="match status" value="1"/>
</dbReference>
<organism evidence="5 6">
    <name type="scientific">Parasphingorhabdus halotolerans</name>
    <dbReference type="NCBI Taxonomy" id="2725558"/>
    <lineage>
        <taxon>Bacteria</taxon>
        <taxon>Pseudomonadati</taxon>
        <taxon>Pseudomonadota</taxon>
        <taxon>Alphaproteobacteria</taxon>
        <taxon>Sphingomonadales</taxon>
        <taxon>Sphingomonadaceae</taxon>
        <taxon>Parasphingorhabdus</taxon>
    </lineage>
</organism>
<evidence type="ECO:0000313" key="6">
    <source>
        <dbReference type="Proteomes" id="UP000501600"/>
    </source>
</evidence>
<dbReference type="InterPro" id="IPR011762">
    <property type="entry name" value="COA_CT_N"/>
</dbReference>
<dbReference type="RefSeq" id="WP_168818131.1">
    <property type="nucleotide sequence ID" value="NZ_CP051217.1"/>
</dbReference>
<dbReference type="KEGG" id="phao:HF685_02360"/>
<sequence>MPDIIAQLEAKRAEAMLGGGQKRIDSQHAKGKLTARERLEILLDEGSFEEIDMYVEHNCVDFGMEETKIAGDGVVTGSGTINGRLVFVFSQDFTVFGGSLSERHAEKICKVLDNAMKVGAPVIGINDSGGARIQEGVASLGGYADVFQKNVLASGVIPQLSLIMGPCAGGAVYSPAMTDFIFMVKDSSYMFVTGPDVVKTVTNEIVTQEELGGAVTHTTKTSVADVAYENEIEALLAARDFIDFMPLSNREEVPERPTADPWDRIEDSLDTLIPANANQPYDIHEVIRKMLDEGDFFEVQPAHAGNIICGFGRMEGRTVGVVANQPMVLAGCLDINASKKAARFVRYCDAFNIPIITLVDVPGFLPGTSQEHNGIIKHGAKLLFAYAEATVPKITIITRKAYGGAYDVMASKHLRGDLNYAWPTAEIAVMGAKGAVEIIFRGKTEEEIAEKTQEYEARFANPFIAAQKGFVDEVILPHSTRRRVALGLRKLRNKELENPWKKHDNIPL</sequence>
<comment type="similarity">
    <text evidence="1">Belongs to the AccD/PCCB family.</text>
</comment>
<keyword evidence="6" id="KW-1185">Reference proteome</keyword>
<dbReference type="InterPro" id="IPR011763">
    <property type="entry name" value="COA_CT_C"/>
</dbReference>
<dbReference type="PROSITE" id="PS50980">
    <property type="entry name" value="COA_CT_NTER"/>
    <property type="match status" value="1"/>
</dbReference>
<dbReference type="SUPFAM" id="SSF52096">
    <property type="entry name" value="ClpP/crotonase"/>
    <property type="match status" value="2"/>
</dbReference>
<dbReference type="FunFam" id="3.90.226.10:FF:000016">
    <property type="entry name" value="Propionyl-CoA carboxylase, beta subunit"/>
    <property type="match status" value="1"/>
</dbReference>
<evidence type="ECO:0000256" key="1">
    <source>
        <dbReference type="ARBA" id="ARBA00006102"/>
    </source>
</evidence>
<evidence type="ECO:0000313" key="5">
    <source>
        <dbReference type="EMBL" id="QJB68287.1"/>
    </source>
</evidence>
<dbReference type="PROSITE" id="PS50989">
    <property type="entry name" value="COA_CT_CTER"/>
    <property type="match status" value="1"/>
</dbReference>
<dbReference type="InterPro" id="IPR034733">
    <property type="entry name" value="AcCoA_carboxyl_beta"/>
</dbReference>
<feature type="domain" description="CoA carboxyltransferase C-terminal" evidence="4">
    <location>
        <begin position="261"/>
        <end position="498"/>
    </location>
</feature>
<dbReference type="GO" id="GO:0004658">
    <property type="term" value="F:propionyl-CoA carboxylase activity"/>
    <property type="evidence" value="ECO:0007669"/>
    <property type="project" value="UniProtKB-ARBA"/>
</dbReference>
<dbReference type="GO" id="GO:0009317">
    <property type="term" value="C:acetyl-CoA carboxylase complex"/>
    <property type="evidence" value="ECO:0007669"/>
    <property type="project" value="UniProtKB-ARBA"/>
</dbReference>
<name>A0A6H2DJH4_9SPHN</name>
<feature type="domain" description="CoA carboxyltransferase N-terminal" evidence="3">
    <location>
        <begin position="1"/>
        <end position="257"/>
    </location>
</feature>
<dbReference type="GO" id="GO:0003989">
    <property type="term" value="F:acetyl-CoA carboxylase activity"/>
    <property type="evidence" value="ECO:0007669"/>
    <property type="project" value="UniProtKB-ARBA"/>
</dbReference>
<dbReference type="Gene3D" id="3.90.226.10">
    <property type="entry name" value="2-enoyl-CoA Hydratase, Chain A, domain 1"/>
    <property type="match status" value="2"/>
</dbReference>
<evidence type="ECO:0000259" key="4">
    <source>
        <dbReference type="PROSITE" id="PS50989"/>
    </source>
</evidence>
<dbReference type="PANTHER" id="PTHR43842">
    <property type="entry name" value="PROPIONYL-COA CARBOXYLASE BETA CHAIN"/>
    <property type="match status" value="1"/>
</dbReference>
<dbReference type="AlphaFoldDB" id="A0A6H2DJH4"/>
<dbReference type="InterPro" id="IPR051047">
    <property type="entry name" value="AccD/PCCB"/>
</dbReference>